<reference evidence="10 11" key="1">
    <citation type="submission" date="2020-02" db="EMBL/GenBank/DDBJ databases">
        <title>Bacillus aquiflavi sp. nov., isolated from yellow water of strong flavor Chinese baijiu in Yibin region of China.</title>
        <authorList>
            <person name="Xie J."/>
        </authorList>
    </citation>
    <scope>NUCLEOTIDE SEQUENCE [LARGE SCALE GENOMIC DNA]</scope>
    <source>
        <strain evidence="10 11">3H-10</strain>
    </source>
</reference>
<dbReference type="InterPro" id="IPR050743">
    <property type="entry name" value="2-oxoacid_DH_E2_comp"/>
</dbReference>
<dbReference type="InterPro" id="IPR004167">
    <property type="entry name" value="PSBD"/>
</dbReference>
<dbReference type="SUPFAM" id="SSF51230">
    <property type="entry name" value="Single hybrid motif"/>
    <property type="match status" value="1"/>
</dbReference>
<dbReference type="GO" id="GO:0016407">
    <property type="term" value="F:acetyltransferase activity"/>
    <property type="evidence" value="ECO:0007669"/>
    <property type="project" value="TreeGrafter"/>
</dbReference>
<dbReference type="EMBL" id="JAAIWN010000041">
    <property type="protein sequence ID" value="NEY82663.1"/>
    <property type="molecule type" value="Genomic_DNA"/>
</dbReference>
<accession>A0A6B3W3Y3</accession>
<keyword evidence="4 6" id="KW-0450">Lipoyl</keyword>
<dbReference type="PROSITE" id="PS50968">
    <property type="entry name" value="BIOTINYL_LIPOYL"/>
    <property type="match status" value="1"/>
</dbReference>
<dbReference type="InterPro" id="IPR003016">
    <property type="entry name" value="2-oxoA_DH_lipoyl-BS"/>
</dbReference>
<dbReference type="PROSITE" id="PS00189">
    <property type="entry name" value="LIPOYL"/>
    <property type="match status" value="1"/>
</dbReference>
<evidence type="ECO:0000256" key="6">
    <source>
        <dbReference type="RuleBase" id="RU003423"/>
    </source>
</evidence>
<reference evidence="9 12" key="2">
    <citation type="submission" date="2020-07" db="EMBL/GenBank/DDBJ databases">
        <authorList>
            <person name="Feng H."/>
        </authorList>
    </citation>
    <scope>NUCLEOTIDE SEQUENCE [LARGE SCALE GENOMIC DNA]</scope>
    <source>
        <strain evidence="12">s-12</strain>
        <strain evidence="9">S-12</strain>
    </source>
</reference>
<keyword evidence="3 6" id="KW-0808">Transferase</keyword>
<name>A0A6B3W3Y3_9BACI</name>
<proteinExistence type="inferred from homology"/>
<feature type="domain" description="Peripheral subunit-binding (PSBD)" evidence="8">
    <location>
        <begin position="152"/>
        <end position="189"/>
    </location>
</feature>
<dbReference type="CDD" id="cd06849">
    <property type="entry name" value="lipoyl_domain"/>
    <property type="match status" value="1"/>
</dbReference>
<dbReference type="GO" id="GO:0005737">
    <property type="term" value="C:cytoplasm"/>
    <property type="evidence" value="ECO:0007669"/>
    <property type="project" value="TreeGrafter"/>
</dbReference>
<dbReference type="EMBL" id="JACEIO010000013">
    <property type="protein sequence ID" value="MBA4536967.1"/>
    <property type="molecule type" value="Genomic_DNA"/>
</dbReference>
<dbReference type="SUPFAM" id="SSF52777">
    <property type="entry name" value="CoA-dependent acyltransferases"/>
    <property type="match status" value="1"/>
</dbReference>
<evidence type="ECO:0000313" key="9">
    <source>
        <dbReference type="EMBL" id="MBA4536967.1"/>
    </source>
</evidence>
<dbReference type="FunFam" id="3.30.559.10:FF:000007">
    <property type="entry name" value="Dihydrolipoamide acetyltransferase component of pyruvate dehydrogenase complex"/>
    <property type="match status" value="1"/>
</dbReference>
<protein>
    <recommendedName>
        <fullName evidence="6">Dihydrolipoamide acetyltransferase component of pyruvate dehydrogenase complex</fullName>
        <ecNumber evidence="6">2.3.1.-</ecNumber>
    </recommendedName>
</protein>
<comment type="similarity">
    <text evidence="2 6">Belongs to the 2-oxoacid dehydrogenase family.</text>
</comment>
<evidence type="ECO:0000313" key="11">
    <source>
        <dbReference type="Proteomes" id="UP000472971"/>
    </source>
</evidence>
<dbReference type="Proteomes" id="UP000472971">
    <property type="component" value="Unassembled WGS sequence"/>
</dbReference>
<dbReference type="Pfam" id="PF00364">
    <property type="entry name" value="Biotin_lipoyl"/>
    <property type="match status" value="1"/>
</dbReference>
<dbReference type="InterPro" id="IPR000089">
    <property type="entry name" value="Biotin_lipoyl"/>
</dbReference>
<dbReference type="InterPro" id="IPR001078">
    <property type="entry name" value="2-oxoacid_DH_actylTfrase"/>
</dbReference>
<evidence type="ECO:0000259" key="8">
    <source>
        <dbReference type="PROSITE" id="PS51826"/>
    </source>
</evidence>
<keyword evidence="5 6" id="KW-0012">Acyltransferase</keyword>
<dbReference type="InterPro" id="IPR011053">
    <property type="entry name" value="Single_hybrid_motif"/>
</dbReference>
<evidence type="ECO:0000313" key="12">
    <source>
        <dbReference type="Proteomes" id="UP000570010"/>
    </source>
</evidence>
<organism evidence="10 11">
    <name type="scientific">Bacillus aquiflavi</name>
    <dbReference type="NCBI Taxonomy" id="2672567"/>
    <lineage>
        <taxon>Bacteria</taxon>
        <taxon>Bacillati</taxon>
        <taxon>Bacillota</taxon>
        <taxon>Bacilli</taxon>
        <taxon>Bacillales</taxon>
        <taxon>Bacillaceae</taxon>
        <taxon>Bacillus</taxon>
    </lineage>
</organism>
<dbReference type="Pfam" id="PF00198">
    <property type="entry name" value="2-oxoacid_dh"/>
    <property type="match status" value="1"/>
</dbReference>
<dbReference type="EC" id="2.3.1.-" evidence="6"/>
<feature type="domain" description="Lipoyl-binding" evidence="7">
    <location>
        <begin position="2"/>
        <end position="77"/>
    </location>
</feature>
<evidence type="ECO:0000313" key="10">
    <source>
        <dbReference type="EMBL" id="NEY82663.1"/>
    </source>
</evidence>
<dbReference type="Gene3D" id="3.30.559.10">
    <property type="entry name" value="Chloramphenicol acetyltransferase-like domain"/>
    <property type="match status" value="1"/>
</dbReference>
<dbReference type="Gene3D" id="4.10.320.10">
    <property type="entry name" value="E3-binding domain"/>
    <property type="match status" value="2"/>
</dbReference>
<sequence length="433" mass="48268">MLIEVKLPQVSEEHNESVIVFWHVSEGDTVKKNDVIVEVQTEKAVNEIEAPEDGIIKEIVKKRADVAAVGDILVTIETTETNLKNQQHETISEEINVIATPRIKKRAKELGLNWREMKPSKANRKLTEEDLLNAVKRIKTNPVEKSDKHTYRAAPSVRKFARENNVNLEDVTPTGIGGRIVIEDVKKAIEATTVVKKEKNEHRIPLTGIRNVIAKAMVHSKTAIPHVTHFDEVNVDALVKHRTKFKKHAEIQGIKLTYLAYIVKALTLTLKSYPLLNASLDGETNEIVLKEGYHIGIAIDTENGLLVPVIKNADKKSLFTIANEISELSDKARTGKLKMTEMKGATCTISNIGSEKGAWFTPIINYPEASIIGIGRIDKKPIVVNDQITIGSMMPLSLSYDHRLIDGALAQKALNNLKEFISDPDLLFIDLIK</sequence>
<evidence type="ECO:0000256" key="3">
    <source>
        <dbReference type="ARBA" id="ARBA00022679"/>
    </source>
</evidence>
<evidence type="ECO:0000256" key="4">
    <source>
        <dbReference type="ARBA" id="ARBA00022823"/>
    </source>
</evidence>
<evidence type="ECO:0000259" key="7">
    <source>
        <dbReference type="PROSITE" id="PS50968"/>
    </source>
</evidence>
<dbReference type="AlphaFoldDB" id="A0A6B3W3Y3"/>
<evidence type="ECO:0000256" key="2">
    <source>
        <dbReference type="ARBA" id="ARBA00007317"/>
    </source>
</evidence>
<dbReference type="InterPro" id="IPR023213">
    <property type="entry name" value="CAT-like_dom_sf"/>
</dbReference>
<comment type="caution">
    <text evidence="10">The sequence shown here is derived from an EMBL/GenBank/DDBJ whole genome shotgun (WGS) entry which is preliminary data.</text>
</comment>
<dbReference type="GO" id="GO:0031405">
    <property type="term" value="F:lipoic acid binding"/>
    <property type="evidence" value="ECO:0007669"/>
    <property type="project" value="TreeGrafter"/>
</dbReference>
<dbReference type="Pfam" id="PF02817">
    <property type="entry name" value="E3_binding"/>
    <property type="match status" value="1"/>
</dbReference>
<dbReference type="InterPro" id="IPR036625">
    <property type="entry name" value="E3-bd_dom_sf"/>
</dbReference>
<dbReference type="Gene3D" id="2.40.50.100">
    <property type="match status" value="1"/>
</dbReference>
<dbReference type="Proteomes" id="UP000570010">
    <property type="component" value="Unassembled WGS sequence"/>
</dbReference>
<dbReference type="PANTHER" id="PTHR43178">
    <property type="entry name" value="DIHYDROLIPOAMIDE ACETYLTRANSFERASE COMPONENT OF PYRUVATE DEHYDROGENASE COMPLEX"/>
    <property type="match status" value="1"/>
</dbReference>
<dbReference type="SUPFAM" id="SSF47005">
    <property type="entry name" value="Peripheral subunit-binding domain of 2-oxo acid dehydrogenase complex"/>
    <property type="match status" value="2"/>
</dbReference>
<comment type="cofactor">
    <cofactor evidence="1 6">
        <name>(R)-lipoate</name>
        <dbReference type="ChEBI" id="CHEBI:83088"/>
    </cofactor>
</comment>
<evidence type="ECO:0000256" key="5">
    <source>
        <dbReference type="ARBA" id="ARBA00023315"/>
    </source>
</evidence>
<dbReference type="PANTHER" id="PTHR43178:SF5">
    <property type="entry name" value="LIPOAMIDE ACYLTRANSFERASE COMPONENT OF BRANCHED-CHAIN ALPHA-KETO ACID DEHYDROGENASE COMPLEX, MITOCHONDRIAL"/>
    <property type="match status" value="1"/>
</dbReference>
<dbReference type="RefSeq" id="WP_163243064.1">
    <property type="nucleotide sequence ID" value="NZ_CP082780.1"/>
</dbReference>
<feature type="domain" description="Peripheral subunit-binding (PSBD)" evidence="8">
    <location>
        <begin position="98"/>
        <end position="135"/>
    </location>
</feature>
<gene>
    <name evidence="10" type="ORF">G4D64_14395</name>
    <name evidence="9" type="ORF">H1Z61_07365</name>
</gene>
<evidence type="ECO:0000256" key="1">
    <source>
        <dbReference type="ARBA" id="ARBA00001938"/>
    </source>
</evidence>
<keyword evidence="11" id="KW-1185">Reference proteome</keyword>
<dbReference type="PROSITE" id="PS51826">
    <property type="entry name" value="PSBD"/>
    <property type="match status" value="2"/>
</dbReference>